<evidence type="ECO:0000259" key="17">
    <source>
        <dbReference type="Pfam" id="PF13193"/>
    </source>
</evidence>
<dbReference type="InterPro" id="IPR000873">
    <property type="entry name" value="AMP-dep_synth/lig_dom"/>
</dbReference>
<keyword evidence="8" id="KW-0067">ATP-binding</keyword>
<feature type="domain" description="AMP-binding enzyme C-terminal" evidence="17">
    <location>
        <begin position="344"/>
        <end position="419"/>
    </location>
</feature>
<comment type="subcellular location">
    <subcellularLocation>
        <location evidence="2">Peroxisome</location>
    </subcellularLocation>
</comment>
<dbReference type="Gene3D" id="3.40.50.980">
    <property type="match status" value="2"/>
</dbReference>
<organism evidence="18 19">
    <name type="scientific">Aromia moschata</name>
    <dbReference type="NCBI Taxonomy" id="1265417"/>
    <lineage>
        <taxon>Eukaryota</taxon>
        <taxon>Metazoa</taxon>
        <taxon>Ecdysozoa</taxon>
        <taxon>Arthropoda</taxon>
        <taxon>Hexapoda</taxon>
        <taxon>Insecta</taxon>
        <taxon>Pterygota</taxon>
        <taxon>Neoptera</taxon>
        <taxon>Endopterygota</taxon>
        <taxon>Coleoptera</taxon>
        <taxon>Polyphaga</taxon>
        <taxon>Cucujiformia</taxon>
        <taxon>Chrysomeloidea</taxon>
        <taxon>Cerambycidae</taxon>
        <taxon>Cerambycinae</taxon>
        <taxon>Callichromatini</taxon>
        <taxon>Aromia</taxon>
    </lineage>
</organism>
<keyword evidence="13" id="KW-0455">Luminescence</keyword>
<evidence type="ECO:0000256" key="13">
    <source>
        <dbReference type="ARBA" id="ARBA00023223"/>
    </source>
</evidence>
<evidence type="ECO:0000256" key="15">
    <source>
        <dbReference type="ARBA" id="ARBA00048497"/>
    </source>
</evidence>
<dbReference type="Gene3D" id="3.30.300.30">
    <property type="match status" value="1"/>
</dbReference>
<dbReference type="PROSITE" id="PS00455">
    <property type="entry name" value="AMP_BINDING"/>
    <property type="match status" value="1"/>
</dbReference>
<dbReference type="EC" id="1.13.12.7" evidence="4"/>
<evidence type="ECO:0000256" key="5">
    <source>
        <dbReference type="ARBA" id="ARBA00019043"/>
    </source>
</evidence>
<evidence type="ECO:0000256" key="9">
    <source>
        <dbReference type="ARBA" id="ARBA00022842"/>
    </source>
</evidence>
<sequence>MCTEGLKEDLSIPFISPLLSHRNYKSVSDDLHHCLTIGKPKLLFISRGQVVTFDGTADTEDLAFNDLLKETVDYTQFEVVDEDVEETLILYSSGTTGLPKGVVLTPDSVKATLKCMGGSNIANIKDSCVLGLLPIYHIFGFIVSTSCLLFGKKNVSLDKFKPEIFLEAIQQHRISKLFLVPPLVLFLAKSPLVDNYDLSSVKDIVSGAAPLGDEIQNMVSKRLGVEVRQAYGLTETGVVTCTPPGVQKCGTVGKVVEDVELKIVDTSSGRILGNNLVGEICCKGPGFMKEYKNDWEATKECTDEDGFLHVGDIGYVDDEGYLYIVGRIKEIIKYKGFQVPPAQLEAILAKHPDVKDVGVVGRPDERAGELPTALVVRQPATEITERRLIDYIAERVSVEKQLHGGVVFVNEIPKTSSGKILRRELIKLV</sequence>
<name>A0AAV8ZGF3_9CUCU</name>
<comment type="caution">
    <text evidence="18">The sequence shown here is derived from an EMBL/GenBank/DDBJ whole genome shotgun (WGS) entry which is preliminary data.</text>
</comment>
<proteinExistence type="inferred from homology"/>
<comment type="cofactor">
    <cofactor evidence="1">
        <name>Mg(2+)</name>
        <dbReference type="ChEBI" id="CHEBI:18420"/>
    </cofactor>
</comment>
<dbReference type="Pfam" id="PF13193">
    <property type="entry name" value="AMP-binding_C"/>
    <property type="match status" value="1"/>
</dbReference>
<evidence type="ECO:0000256" key="8">
    <source>
        <dbReference type="ARBA" id="ARBA00022840"/>
    </source>
</evidence>
<keyword evidence="6" id="KW-0479">Metal-binding</keyword>
<evidence type="ECO:0000256" key="12">
    <source>
        <dbReference type="ARBA" id="ARBA00023140"/>
    </source>
</evidence>
<dbReference type="GO" id="GO:0004497">
    <property type="term" value="F:monooxygenase activity"/>
    <property type="evidence" value="ECO:0007669"/>
    <property type="project" value="UniProtKB-KW"/>
</dbReference>
<feature type="domain" description="AMP-dependent synthetase/ligase" evidence="16">
    <location>
        <begin position="30"/>
        <end position="291"/>
    </location>
</feature>
<protein>
    <recommendedName>
        <fullName evidence="5">Luciferin 4-monooxygenase</fullName>
        <ecNumber evidence="4">1.13.12.7</ecNumber>
    </recommendedName>
</protein>
<dbReference type="SUPFAM" id="SSF56801">
    <property type="entry name" value="Acetyl-CoA synthetase-like"/>
    <property type="match status" value="1"/>
</dbReference>
<dbReference type="InterPro" id="IPR025110">
    <property type="entry name" value="AMP-bd_C"/>
</dbReference>
<comment type="similarity">
    <text evidence="3">Belongs to the ATP-dependent AMP-binding enzyme family.</text>
</comment>
<dbReference type="Proteomes" id="UP001162162">
    <property type="component" value="Unassembled WGS sequence"/>
</dbReference>
<dbReference type="GO" id="GO:0005524">
    <property type="term" value="F:ATP binding"/>
    <property type="evidence" value="ECO:0007669"/>
    <property type="project" value="UniProtKB-KW"/>
</dbReference>
<keyword evidence="12" id="KW-0576">Peroxisome</keyword>
<dbReference type="PANTHER" id="PTHR24096:SF423">
    <property type="entry name" value="GM05240P"/>
    <property type="match status" value="1"/>
</dbReference>
<evidence type="ECO:0000256" key="2">
    <source>
        <dbReference type="ARBA" id="ARBA00004275"/>
    </source>
</evidence>
<evidence type="ECO:0000313" key="19">
    <source>
        <dbReference type="Proteomes" id="UP001162162"/>
    </source>
</evidence>
<dbReference type="GO" id="GO:0046872">
    <property type="term" value="F:metal ion binding"/>
    <property type="evidence" value="ECO:0007669"/>
    <property type="project" value="UniProtKB-KW"/>
</dbReference>
<evidence type="ECO:0000256" key="7">
    <source>
        <dbReference type="ARBA" id="ARBA00022741"/>
    </source>
</evidence>
<dbReference type="PANTHER" id="PTHR24096">
    <property type="entry name" value="LONG-CHAIN-FATTY-ACID--COA LIGASE"/>
    <property type="match status" value="1"/>
</dbReference>
<evidence type="ECO:0000256" key="1">
    <source>
        <dbReference type="ARBA" id="ARBA00001946"/>
    </source>
</evidence>
<evidence type="ECO:0000256" key="10">
    <source>
        <dbReference type="ARBA" id="ARBA00023002"/>
    </source>
</evidence>
<evidence type="ECO:0000256" key="11">
    <source>
        <dbReference type="ARBA" id="ARBA00023033"/>
    </source>
</evidence>
<dbReference type="Pfam" id="PF00501">
    <property type="entry name" value="AMP-binding"/>
    <property type="match status" value="1"/>
</dbReference>
<accession>A0AAV8ZGF3</accession>
<evidence type="ECO:0000256" key="3">
    <source>
        <dbReference type="ARBA" id="ARBA00006432"/>
    </source>
</evidence>
<dbReference type="Gene3D" id="2.30.38.10">
    <property type="entry name" value="Luciferase, Domain 3"/>
    <property type="match status" value="1"/>
</dbReference>
<keyword evidence="9" id="KW-0460">Magnesium</keyword>
<keyword evidence="11" id="KW-0503">Monooxygenase</keyword>
<keyword evidence="19" id="KW-1185">Reference proteome</keyword>
<evidence type="ECO:0000256" key="6">
    <source>
        <dbReference type="ARBA" id="ARBA00022723"/>
    </source>
</evidence>
<gene>
    <name evidence="18" type="ORF">NQ318_001040</name>
</gene>
<keyword evidence="10" id="KW-0560">Oxidoreductase</keyword>
<reference evidence="18" key="1">
    <citation type="journal article" date="2023" name="Insect Mol. Biol.">
        <title>Genome sequencing provides insights into the evolution of gene families encoding plant cell wall-degrading enzymes in longhorned beetles.</title>
        <authorList>
            <person name="Shin N.R."/>
            <person name="Okamura Y."/>
            <person name="Kirsch R."/>
            <person name="Pauchet Y."/>
        </authorList>
    </citation>
    <scope>NUCLEOTIDE SEQUENCE</scope>
    <source>
        <strain evidence="18">AMC_N1</strain>
    </source>
</reference>
<evidence type="ECO:0000256" key="14">
    <source>
        <dbReference type="ARBA" id="ARBA00023262"/>
    </source>
</evidence>
<keyword evidence="14" id="KW-0599">Photoprotein</keyword>
<evidence type="ECO:0000256" key="4">
    <source>
        <dbReference type="ARBA" id="ARBA00012532"/>
    </source>
</evidence>
<evidence type="ECO:0000313" key="18">
    <source>
        <dbReference type="EMBL" id="KAJ8962647.1"/>
    </source>
</evidence>
<dbReference type="GO" id="GO:0008218">
    <property type="term" value="P:bioluminescence"/>
    <property type="evidence" value="ECO:0007669"/>
    <property type="project" value="UniProtKB-KW"/>
</dbReference>
<dbReference type="InterPro" id="IPR045851">
    <property type="entry name" value="AMP-bd_C_sf"/>
</dbReference>
<comment type="catalytic activity">
    <reaction evidence="15">
        <text>firefly D-luciferin + ATP + O2 = firefly oxyluciferin + hnu + AMP + CO2 + diphosphate</text>
        <dbReference type="Rhea" id="RHEA:10732"/>
        <dbReference type="ChEBI" id="CHEBI:15379"/>
        <dbReference type="ChEBI" id="CHEBI:16526"/>
        <dbReference type="ChEBI" id="CHEBI:16792"/>
        <dbReference type="ChEBI" id="CHEBI:30212"/>
        <dbReference type="ChEBI" id="CHEBI:30616"/>
        <dbReference type="ChEBI" id="CHEBI:33019"/>
        <dbReference type="ChEBI" id="CHEBI:58038"/>
        <dbReference type="ChEBI" id="CHEBI:456215"/>
        <dbReference type="EC" id="1.13.12.7"/>
    </reaction>
</comment>
<dbReference type="AlphaFoldDB" id="A0AAV8ZGF3"/>
<dbReference type="GO" id="GO:0005777">
    <property type="term" value="C:peroxisome"/>
    <property type="evidence" value="ECO:0007669"/>
    <property type="project" value="UniProtKB-SubCell"/>
</dbReference>
<dbReference type="FunFam" id="3.30.300.30:FF:000007">
    <property type="entry name" value="4-coumarate--CoA ligase 2"/>
    <property type="match status" value="1"/>
</dbReference>
<evidence type="ECO:0000259" key="16">
    <source>
        <dbReference type="Pfam" id="PF00501"/>
    </source>
</evidence>
<dbReference type="GO" id="GO:0016405">
    <property type="term" value="F:CoA-ligase activity"/>
    <property type="evidence" value="ECO:0007669"/>
    <property type="project" value="TreeGrafter"/>
</dbReference>
<dbReference type="EMBL" id="JAPWTK010000002">
    <property type="protein sequence ID" value="KAJ8962647.1"/>
    <property type="molecule type" value="Genomic_DNA"/>
</dbReference>
<keyword evidence="7" id="KW-0547">Nucleotide-binding</keyword>
<dbReference type="InterPro" id="IPR020845">
    <property type="entry name" value="AMP-binding_CS"/>
</dbReference>